<name>A0A176Y7J3_9BRAD</name>
<dbReference type="AlphaFoldDB" id="A0A176Y7J3"/>
<dbReference type="Pfam" id="PF04909">
    <property type="entry name" value="Amidohydro_2"/>
    <property type="match status" value="1"/>
</dbReference>
<sequence>MFGGSADAAGGEVLHSAGAEPPVQRAPAYACDCHFHIYNSDFPAAANASIKPPDARVPDYLQLRKRLGLSRGAIVTPSTYGTDNSCTLDAIAQLGSSARGVAVVDTSVSDAELKHLHEHGIRGIRFNIARAGATTVEMIEPLARRVAGFGWHVQVHMPADAIVANAAILERLPVPVVFDHLGRIPQPEGKSHPAFAMIMWMLGKGKAWVKISGMYQDTKIGPPTYSDIGELAKAYIQHAPERVVWGSDWPHPTKGSFGVPNDALLFDLVAGWAGPESWKRMLVTNPETLYDFAKTA</sequence>
<dbReference type="SUPFAM" id="SSF51556">
    <property type="entry name" value="Metallo-dependent hydrolases"/>
    <property type="match status" value="1"/>
</dbReference>
<comment type="caution">
    <text evidence="2">The sequence shown here is derived from an EMBL/GenBank/DDBJ whole genome shotgun (WGS) entry which is preliminary data.</text>
</comment>
<dbReference type="GO" id="GO:0016787">
    <property type="term" value="F:hydrolase activity"/>
    <property type="evidence" value="ECO:0007669"/>
    <property type="project" value="UniProtKB-KW"/>
</dbReference>
<proteinExistence type="predicted"/>
<dbReference type="Gene3D" id="3.20.20.140">
    <property type="entry name" value="Metal-dependent hydrolases"/>
    <property type="match status" value="1"/>
</dbReference>
<dbReference type="PANTHER" id="PTHR35563:SF2">
    <property type="entry name" value="BARREL METAL-DEPENDENT HYDROLASE, PUTATIVE (AFU_ORTHOLOGUE AFUA_1G16240)-RELATED"/>
    <property type="match status" value="1"/>
</dbReference>
<dbReference type="PANTHER" id="PTHR35563">
    <property type="entry name" value="BARREL METAL-DEPENDENT HYDROLASE, PUTATIVE (AFU_ORTHOLOGUE AFUA_1G16240)-RELATED"/>
    <property type="match status" value="1"/>
</dbReference>
<protein>
    <submittedName>
        <fullName evidence="2">2-pyrone-4,6-dicarboxylate hydrolase</fullName>
    </submittedName>
</protein>
<keyword evidence="3" id="KW-1185">Reference proteome</keyword>
<dbReference type="EMBL" id="LUUB01000120">
    <property type="protein sequence ID" value="OAE99043.1"/>
    <property type="molecule type" value="Genomic_DNA"/>
</dbReference>
<dbReference type="InterPro" id="IPR052358">
    <property type="entry name" value="Aro_Compnd_Degr_Hydrolases"/>
</dbReference>
<organism evidence="2 3">
    <name type="scientific">Bradyrhizobium centrolobii</name>
    <dbReference type="NCBI Taxonomy" id="1505087"/>
    <lineage>
        <taxon>Bacteria</taxon>
        <taxon>Pseudomonadati</taxon>
        <taxon>Pseudomonadota</taxon>
        <taxon>Alphaproteobacteria</taxon>
        <taxon>Hyphomicrobiales</taxon>
        <taxon>Nitrobacteraceae</taxon>
        <taxon>Bradyrhizobium</taxon>
    </lineage>
</organism>
<keyword evidence="2" id="KW-0378">Hydrolase</keyword>
<feature type="domain" description="Amidohydrolase-related" evidence="1">
    <location>
        <begin position="31"/>
        <end position="292"/>
    </location>
</feature>
<dbReference type="STRING" id="1505087.AYJ54_33455"/>
<dbReference type="InterPro" id="IPR006680">
    <property type="entry name" value="Amidohydro-rel"/>
</dbReference>
<reference evidence="2 3" key="1">
    <citation type="submission" date="2016-03" db="EMBL/GenBank/DDBJ databases">
        <title>Draft Genome Sequence of the Strain BR 10245 (Bradyrhizobium sp.) isolated from nodules of Centrolobium paraense.</title>
        <authorList>
            <person name="Simoes-Araujo J.L.Sr."/>
            <person name="Barauna A.C."/>
            <person name="Silva K."/>
            <person name="Zilli J.E."/>
        </authorList>
    </citation>
    <scope>NUCLEOTIDE SEQUENCE [LARGE SCALE GENOMIC DNA]</scope>
    <source>
        <strain evidence="2 3">BR 10245</strain>
    </source>
</reference>
<accession>A0A176Y7J3</accession>
<dbReference type="InterPro" id="IPR032466">
    <property type="entry name" value="Metal_Hydrolase"/>
</dbReference>
<evidence type="ECO:0000313" key="2">
    <source>
        <dbReference type="EMBL" id="OAE99043.1"/>
    </source>
</evidence>
<gene>
    <name evidence="2" type="ORF">AYJ54_33455</name>
</gene>
<evidence type="ECO:0000259" key="1">
    <source>
        <dbReference type="Pfam" id="PF04909"/>
    </source>
</evidence>
<dbReference type="Proteomes" id="UP000076959">
    <property type="component" value="Unassembled WGS sequence"/>
</dbReference>
<evidence type="ECO:0000313" key="3">
    <source>
        <dbReference type="Proteomes" id="UP000076959"/>
    </source>
</evidence>